<protein>
    <submittedName>
        <fullName evidence="3">Uncharacterized protein</fullName>
    </submittedName>
</protein>
<comment type="caution">
    <text evidence="3">The sequence shown here is derived from an EMBL/GenBank/DDBJ whole genome shotgun (WGS) entry which is preliminary data.</text>
</comment>
<dbReference type="Gene3D" id="3.40.190.10">
    <property type="entry name" value="Periplasmic binding protein-like II"/>
    <property type="match status" value="1"/>
</dbReference>
<keyword evidence="1" id="KW-0474">Menaquinone biosynthesis</keyword>
<proteinExistence type="predicted"/>
<reference evidence="3" key="1">
    <citation type="journal article" date="2015" name="Nature">
        <title>Complex archaea that bridge the gap between prokaryotes and eukaryotes.</title>
        <authorList>
            <person name="Spang A."/>
            <person name="Saw J.H."/>
            <person name="Jorgensen S.L."/>
            <person name="Zaremba-Niedzwiedzka K."/>
            <person name="Martijn J."/>
            <person name="Lind A.E."/>
            <person name="van Eijk R."/>
            <person name="Schleper C."/>
            <person name="Guy L."/>
            <person name="Ettema T.J."/>
        </authorList>
    </citation>
    <scope>NUCLEOTIDE SEQUENCE</scope>
</reference>
<organism evidence="3">
    <name type="scientific">marine sediment metagenome</name>
    <dbReference type="NCBI Taxonomy" id="412755"/>
    <lineage>
        <taxon>unclassified sequences</taxon>
        <taxon>metagenomes</taxon>
        <taxon>ecological metagenomes</taxon>
    </lineage>
</organism>
<dbReference type="InterPro" id="IPR003773">
    <property type="entry name" value="Menaquinone_biosynth"/>
</dbReference>
<gene>
    <name evidence="3" type="ORF">LCGC14_1862610</name>
</gene>
<dbReference type="SUPFAM" id="SSF53850">
    <property type="entry name" value="Periplasmic binding protein-like II"/>
    <property type="match status" value="1"/>
</dbReference>
<feature type="non-terminal residue" evidence="3">
    <location>
        <position position="1"/>
    </location>
</feature>
<dbReference type="EMBL" id="LAZR01018873">
    <property type="protein sequence ID" value="KKL94639.1"/>
    <property type="molecule type" value="Genomic_DNA"/>
</dbReference>
<accession>A0A0F9G717</accession>
<evidence type="ECO:0000256" key="1">
    <source>
        <dbReference type="ARBA" id="ARBA00022428"/>
    </source>
</evidence>
<dbReference type="GO" id="GO:0009234">
    <property type="term" value="P:menaquinone biosynthetic process"/>
    <property type="evidence" value="ECO:0007669"/>
    <property type="project" value="UniProtKB-KW"/>
</dbReference>
<keyword evidence="2" id="KW-0456">Lyase</keyword>
<evidence type="ECO:0000256" key="2">
    <source>
        <dbReference type="ARBA" id="ARBA00023239"/>
    </source>
</evidence>
<dbReference type="AlphaFoldDB" id="A0A0F9G717"/>
<evidence type="ECO:0000313" key="3">
    <source>
        <dbReference type="EMBL" id="KKL94639.1"/>
    </source>
</evidence>
<dbReference type="Pfam" id="PF02621">
    <property type="entry name" value="VitK2_biosynth"/>
    <property type="match status" value="1"/>
</dbReference>
<sequence>MQYCRGKSRELIEKFVKMYVNDITVDMGENGEKSIRKMFEMARSQNLVHDFKLQIA</sequence>
<name>A0A0F9G717_9ZZZZ</name>
<dbReference type="GO" id="GO:0016829">
    <property type="term" value="F:lyase activity"/>
    <property type="evidence" value="ECO:0007669"/>
    <property type="project" value="UniProtKB-KW"/>
</dbReference>
<dbReference type="PANTHER" id="PTHR37167">
    <property type="entry name" value="1,4-DIHYDROXY-6-NAPHTOATE SYNTHASE"/>
    <property type="match status" value="1"/>
</dbReference>
<dbReference type="InterPro" id="IPR030869">
    <property type="entry name" value="MqnD"/>
</dbReference>
<dbReference type="PANTHER" id="PTHR37167:SF1">
    <property type="entry name" value="1,4-DIHYDROXY-6-NAPHTOATE SYNTHASE"/>
    <property type="match status" value="1"/>
</dbReference>